<comment type="caution">
    <text evidence="4">The sequence shown here is derived from an EMBL/GenBank/DDBJ whole genome shotgun (WGS) entry which is preliminary data.</text>
</comment>
<feature type="compositionally biased region" description="Pro residues" evidence="2">
    <location>
        <begin position="35"/>
        <end position="51"/>
    </location>
</feature>
<reference evidence="4 5" key="1">
    <citation type="journal article" date="2023" name="Commun. Biol.">
        <title>Genome analysis of Parmales, the sister group of diatoms, reveals the evolutionary specialization of diatoms from phago-mixotrophs to photoautotrophs.</title>
        <authorList>
            <person name="Ban H."/>
            <person name="Sato S."/>
            <person name="Yoshikawa S."/>
            <person name="Yamada K."/>
            <person name="Nakamura Y."/>
            <person name="Ichinomiya M."/>
            <person name="Sato N."/>
            <person name="Blanc-Mathieu R."/>
            <person name="Endo H."/>
            <person name="Kuwata A."/>
            <person name="Ogata H."/>
        </authorList>
    </citation>
    <scope>NUCLEOTIDE SEQUENCE [LARGE SCALE GENOMIC DNA]</scope>
</reference>
<feature type="compositionally biased region" description="Basic and acidic residues" evidence="2">
    <location>
        <begin position="184"/>
        <end position="195"/>
    </location>
</feature>
<protein>
    <recommendedName>
        <fullName evidence="3">RRM domain-containing protein</fullName>
    </recommendedName>
</protein>
<feature type="domain" description="RRM" evidence="3">
    <location>
        <begin position="211"/>
        <end position="306"/>
    </location>
</feature>
<dbReference type="SUPFAM" id="SSF54928">
    <property type="entry name" value="RNA-binding domain, RBD"/>
    <property type="match status" value="1"/>
</dbReference>
<dbReference type="PROSITE" id="PS50102">
    <property type="entry name" value="RRM"/>
    <property type="match status" value="1"/>
</dbReference>
<evidence type="ECO:0000256" key="2">
    <source>
        <dbReference type="SAM" id="MobiDB-lite"/>
    </source>
</evidence>
<evidence type="ECO:0000313" key="5">
    <source>
        <dbReference type="Proteomes" id="UP001165060"/>
    </source>
</evidence>
<accession>A0ABQ6N840</accession>
<feature type="region of interest" description="Disordered" evidence="2">
    <location>
        <begin position="158"/>
        <end position="205"/>
    </location>
</feature>
<feature type="region of interest" description="Disordered" evidence="2">
    <location>
        <begin position="1"/>
        <end position="59"/>
    </location>
</feature>
<proteinExistence type="predicted"/>
<keyword evidence="1" id="KW-0694">RNA-binding</keyword>
<evidence type="ECO:0000256" key="1">
    <source>
        <dbReference type="PROSITE-ProRule" id="PRU00176"/>
    </source>
</evidence>
<organism evidence="4 5">
    <name type="scientific">Tetraparma gracilis</name>
    <dbReference type="NCBI Taxonomy" id="2962635"/>
    <lineage>
        <taxon>Eukaryota</taxon>
        <taxon>Sar</taxon>
        <taxon>Stramenopiles</taxon>
        <taxon>Ochrophyta</taxon>
        <taxon>Bolidophyceae</taxon>
        <taxon>Parmales</taxon>
        <taxon>Triparmaceae</taxon>
        <taxon>Tetraparma</taxon>
    </lineage>
</organism>
<sequence length="460" mass="48734">MSGAGRGRGRGRQFTTPAWMDEPSVGGLGFSAPAAEPPAPPPAPPPPPPAPAIDQPPINPDALLSALAIAEKLSKSLGGAPHPPAVSILPEAAAELGLKALEPPQPYVSAMSSEREVNRRKLALLKNWEFIVAKDQALLDDRKRAALLEGLGAKKKARAKPQARGSGSGADAYNVTKQGIGAEPEGKGRGREAGAKRKKSAPKEGGVQPSFAVYISNLPLTLSGAAGVGAGEKGGARIIEGGDVERIGGCFGKVKGVHLYRDKRLDTLKGDGVITYGGMKAALAAAEGLRGLEFQGRVLQCELTTQTKQYRESLQVHRESRVLLIWELFSHPADAAERAGAEDSARELCEAFGSVVGARARERSEMNTDTGCVGVEFETGLGARLAVDGLRGRVVRGRGILTELEAGELVDKDVLEEEREAARKAEEERGERERREKELEEGKKVEEAVEGLDDFFSGLI</sequence>
<dbReference type="EMBL" id="BRYB01001077">
    <property type="protein sequence ID" value="GMI42584.1"/>
    <property type="molecule type" value="Genomic_DNA"/>
</dbReference>
<evidence type="ECO:0000313" key="4">
    <source>
        <dbReference type="EMBL" id="GMI42584.1"/>
    </source>
</evidence>
<gene>
    <name evidence="4" type="ORF">TeGR_g10664</name>
</gene>
<dbReference type="CDD" id="cd00590">
    <property type="entry name" value="RRM_SF"/>
    <property type="match status" value="1"/>
</dbReference>
<dbReference type="Proteomes" id="UP001165060">
    <property type="component" value="Unassembled WGS sequence"/>
</dbReference>
<dbReference type="InterPro" id="IPR000504">
    <property type="entry name" value="RRM_dom"/>
</dbReference>
<evidence type="ECO:0000259" key="3">
    <source>
        <dbReference type="PROSITE" id="PS50102"/>
    </source>
</evidence>
<feature type="compositionally biased region" description="Basic and acidic residues" evidence="2">
    <location>
        <begin position="420"/>
        <end position="443"/>
    </location>
</feature>
<dbReference type="InterPro" id="IPR035979">
    <property type="entry name" value="RBD_domain_sf"/>
</dbReference>
<keyword evidence="5" id="KW-1185">Reference proteome</keyword>
<dbReference type="InterPro" id="IPR012677">
    <property type="entry name" value="Nucleotide-bd_a/b_plait_sf"/>
</dbReference>
<name>A0ABQ6N840_9STRA</name>
<feature type="region of interest" description="Disordered" evidence="2">
    <location>
        <begin position="419"/>
        <end position="443"/>
    </location>
</feature>
<dbReference type="Gene3D" id="3.30.70.330">
    <property type="match status" value="2"/>
</dbReference>